<keyword evidence="2" id="KW-1185">Reference proteome</keyword>
<comment type="caution">
    <text evidence="1">The sequence shown here is derived from an EMBL/GenBank/DDBJ whole genome shotgun (WGS) entry which is preliminary data.</text>
</comment>
<reference evidence="1 2" key="1">
    <citation type="submission" date="2024-01" db="EMBL/GenBank/DDBJ databases">
        <title>Genome assemblies of Stephania.</title>
        <authorList>
            <person name="Yang L."/>
        </authorList>
    </citation>
    <scope>NUCLEOTIDE SEQUENCE [LARGE SCALE GENOMIC DNA]</scope>
    <source>
        <strain evidence="1">QJT</strain>
        <tissue evidence="1">Leaf</tissue>
    </source>
</reference>
<dbReference type="Proteomes" id="UP001417504">
    <property type="component" value="Unassembled WGS sequence"/>
</dbReference>
<evidence type="ECO:0000313" key="1">
    <source>
        <dbReference type="EMBL" id="KAK9145260.1"/>
    </source>
</evidence>
<gene>
    <name evidence="1" type="ORF">Sjap_005163</name>
</gene>
<proteinExistence type="predicted"/>
<dbReference type="EMBL" id="JBBNAE010000002">
    <property type="protein sequence ID" value="KAK9145260.1"/>
    <property type="molecule type" value="Genomic_DNA"/>
</dbReference>
<dbReference type="AlphaFoldDB" id="A0AAP0K5Y2"/>
<organism evidence="1 2">
    <name type="scientific">Stephania japonica</name>
    <dbReference type="NCBI Taxonomy" id="461633"/>
    <lineage>
        <taxon>Eukaryota</taxon>
        <taxon>Viridiplantae</taxon>
        <taxon>Streptophyta</taxon>
        <taxon>Embryophyta</taxon>
        <taxon>Tracheophyta</taxon>
        <taxon>Spermatophyta</taxon>
        <taxon>Magnoliopsida</taxon>
        <taxon>Ranunculales</taxon>
        <taxon>Menispermaceae</taxon>
        <taxon>Menispermoideae</taxon>
        <taxon>Cissampelideae</taxon>
        <taxon>Stephania</taxon>
    </lineage>
</organism>
<accession>A0AAP0K5Y2</accession>
<evidence type="ECO:0000313" key="2">
    <source>
        <dbReference type="Proteomes" id="UP001417504"/>
    </source>
</evidence>
<name>A0AAP0K5Y2_9MAGN</name>
<sequence>MDEYLSELEETLDVSLHELDITIAHSTYDEVQKDIEVISKRPEELQKESNDDAIVEEKVVFGDDGRVLEVAQLTSKPQVLVVVSCDESSSTKMRGCRDEVDNYLIEKGMETKVQFRTTKHFYSLIDDMDEELVGDILQDSHGGVFFDNVQDIVP</sequence>
<protein>
    <submittedName>
        <fullName evidence="1">Uncharacterized protein</fullName>
    </submittedName>
</protein>